<dbReference type="AlphaFoldDB" id="W7Z1T3"/>
<dbReference type="SUPFAM" id="SSF51735">
    <property type="entry name" value="NAD(P)-binding Rossmann-fold domains"/>
    <property type="match status" value="1"/>
</dbReference>
<dbReference type="InterPro" id="IPR003869">
    <property type="entry name" value="Polysac_CapD-like"/>
</dbReference>
<proteinExistence type="inferred from homology"/>
<sequence length="333" mass="37178">MGGKKLQNQTILITGGTGSWGRALVARLLEEEPKEIRIFSRNESLQVEMKQEFHHNPKLTFIIGDIRDKHEIMQACQQVDYIYHLAALKHVPICEQQPDSAMKTNVLGTQHVIQAAIKHHVKKMIYVSTDKATHPSSTYGMTKALGEKLVVHANLRETSTRFVCVRSGNVLGSTGSVVPIFKQRIENGLDISLTDTRMSRFFLTIDDAITLLLKATEESRGGEVYVSKMPACSIQDLAHVLIDELATEPIQIHETGIRPGESLSEALISEFESVHSLNLDDYHYVILPPYAIEGLHEAYASCIPVDFHSYDSDHALMSKTAIKDMLQKGGFLQ</sequence>
<reference evidence="3 4" key="1">
    <citation type="journal article" date="2014" name="Genome Announc.">
        <title>Draft Genome Sequence of Paenibacillus pini JCM 16418T, Isolated from the Rhizosphere of Pine Tree.</title>
        <authorList>
            <person name="Yuki M."/>
            <person name="Oshima K."/>
            <person name="Suda W."/>
            <person name="Oshida Y."/>
            <person name="Kitamura K."/>
            <person name="Iida Y."/>
            <person name="Hattori M."/>
            <person name="Ohkuma M."/>
        </authorList>
    </citation>
    <scope>NUCLEOTIDE SEQUENCE [LARGE SCALE GENOMIC DNA]</scope>
    <source>
        <strain evidence="3 4">JCM 16418</strain>
    </source>
</reference>
<dbReference type="Gene3D" id="3.40.50.720">
    <property type="entry name" value="NAD(P)-binding Rossmann-like Domain"/>
    <property type="match status" value="1"/>
</dbReference>
<dbReference type="eggNOG" id="COG1086">
    <property type="taxonomic scope" value="Bacteria"/>
</dbReference>
<evidence type="ECO:0000259" key="2">
    <source>
        <dbReference type="Pfam" id="PF02719"/>
    </source>
</evidence>
<evidence type="ECO:0000256" key="1">
    <source>
        <dbReference type="ARBA" id="ARBA00007430"/>
    </source>
</evidence>
<feature type="domain" description="Polysaccharide biosynthesis protein CapD-like" evidence="2">
    <location>
        <begin position="11"/>
        <end position="284"/>
    </location>
</feature>
<dbReference type="PANTHER" id="PTHR43318">
    <property type="entry name" value="UDP-N-ACETYLGLUCOSAMINE 4,6-DEHYDRATASE"/>
    <property type="match status" value="1"/>
</dbReference>
<dbReference type="InterPro" id="IPR051203">
    <property type="entry name" value="Polysaccharide_Synthase-Rel"/>
</dbReference>
<keyword evidence="4" id="KW-1185">Reference proteome</keyword>
<name>W7Z1T3_9BACL</name>
<dbReference type="EMBL" id="BAVZ01000006">
    <property type="protein sequence ID" value="GAF08359.1"/>
    <property type="molecule type" value="Genomic_DNA"/>
</dbReference>
<accession>W7Z1T3</accession>
<comment type="similarity">
    <text evidence="1">Belongs to the polysaccharide synthase family.</text>
</comment>
<dbReference type="CDD" id="cd05237">
    <property type="entry name" value="UDP_invert_4-6DH_SDR_e"/>
    <property type="match status" value="1"/>
</dbReference>
<dbReference type="STRING" id="1236976.JCM16418_2430"/>
<dbReference type="PANTHER" id="PTHR43318:SF2">
    <property type="entry name" value="UDP-N-ACETYLGLUCOSAMINE 4,6-DEHYDRATASE (INVERTING)"/>
    <property type="match status" value="1"/>
</dbReference>
<comment type="caution">
    <text evidence="3">The sequence shown here is derived from an EMBL/GenBank/DDBJ whole genome shotgun (WGS) entry which is preliminary data.</text>
</comment>
<dbReference type="Proteomes" id="UP000019364">
    <property type="component" value="Unassembled WGS sequence"/>
</dbReference>
<protein>
    <submittedName>
        <fullName evidence="3">UDP-N-acetylglucosamine 4,6-dehydratase</fullName>
    </submittedName>
</protein>
<organism evidence="3 4">
    <name type="scientific">Paenibacillus pini JCM 16418</name>
    <dbReference type="NCBI Taxonomy" id="1236976"/>
    <lineage>
        <taxon>Bacteria</taxon>
        <taxon>Bacillati</taxon>
        <taxon>Bacillota</taxon>
        <taxon>Bacilli</taxon>
        <taxon>Bacillales</taxon>
        <taxon>Paenibacillaceae</taxon>
        <taxon>Paenibacillus</taxon>
    </lineage>
</organism>
<dbReference type="InterPro" id="IPR036291">
    <property type="entry name" value="NAD(P)-bd_dom_sf"/>
</dbReference>
<evidence type="ECO:0000313" key="3">
    <source>
        <dbReference type="EMBL" id="GAF08359.1"/>
    </source>
</evidence>
<dbReference type="Pfam" id="PF02719">
    <property type="entry name" value="Polysacc_synt_2"/>
    <property type="match status" value="1"/>
</dbReference>
<evidence type="ECO:0000313" key="4">
    <source>
        <dbReference type="Proteomes" id="UP000019364"/>
    </source>
</evidence>
<gene>
    <name evidence="3" type="ORF">JCM16418_2430</name>
</gene>